<feature type="transmembrane region" description="Helical" evidence="2">
    <location>
        <begin position="90"/>
        <end position="117"/>
    </location>
</feature>
<dbReference type="Pfam" id="PF20152">
    <property type="entry name" value="DUF6534"/>
    <property type="match status" value="1"/>
</dbReference>
<dbReference type="Proteomes" id="UP001498398">
    <property type="component" value="Unassembled WGS sequence"/>
</dbReference>
<protein>
    <recommendedName>
        <fullName evidence="3">DUF6534 domain-containing protein</fullName>
    </recommendedName>
</protein>
<evidence type="ECO:0000313" key="4">
    <source>
        <dbReference type="EMBL" id="KAK7458772.1"/>
    </source>
</evidence>
<reference evidence="4 5" key="1">
    <citation type="submission" date="2024-01" db="EMBL/GenBank/DDBJ databases">
        <title>A draft genome for the cacao thread blight pathogen Marasmiellus scandens.</title>
        <authorList>
            <person name="Baruah I.K."/>
            <person name="Leung J."/>
            <person name="Bukari Y."/>
            <person name="Amoako-Attah I."/>
            <person name="Meinhardt L.W."/>
            <person name="Bailey B.A."/>
            <person name="Cohen S.P."/>
        </authorList>
    </citation>
    <scope>NUCLEOTIDE SEQUENCE [LARGE SCALE GENOMIC DNA]</scope>
    <source>
        <strain evidence="4 5">GH-19</strain>
    </source>
</reference>
<comment type="caution">
    <text evidence="4">The sequence shown here is derived from an EMBL/GenBank/DDBJ whole genome shotgun (WGS) entry which is preliminary data.</text>
</comment>
<name>A0ABR1JDB9_9AGAR</name>
<feature type="region of interest" description="Disordered" evidence="1">
    <location>
        <begin position="335"/>
        <end position="354"/>
    </location>
</feature>
<feature type="transmembrane region" description="Helical" evidence="2">
    <location>
        <begin position="20"/>
        <end position="45"/>
    </location>
</feature>
<sequence length="354" mass="39320">MSSLPSRPTPISQKAFAESYGGTLICGFFAILFYGISLLQTYLYYLKYTRDMIWMKLLVLLITVLGTAQIGLICASIYRYVIVSYDNPEILAGGLTTIFVGVILGYIICVMVQIFFTKMIYHLLTGVKRYILITGFAIFIISEFAFGICWVVKEFQSATLAELVPWVLKLLVPLRILRMVSDGATTFTLCSILCDARVRFKPSMKLLRTIIIYAINRFALTTIVGSIQTIIMLVNPHSISALSIEFIAVHLYINSFLAALNARNRIRGNRVASTYISSSEMNHQPASTNVNLPGIPSPISPAQSNSPQTPISHDNLDGAGRQRLKINVETESYVLRDIESPEDPKGSSALSHEL</sequence>
<dbReference type="EMBL" id="JBANRG010000017">
    <property type="protein sequence ID" value="KAK7458772.1"/>
    <property type="molecule type" value="Genomic_DNA"/>
</dbReference>
<keyword evidence="2" id="KW-0812">Transmembrane</keyword>
<feature type="domain" description="DUF6534" evidence="3">
    <location>
        <begin position="179"/>
        <end position="264"/>
    </location>
</feature>
<organism evidence="4 5">
    <name type="scientific">Marasmiellus scandens</name>
    <dbReference type="NCBI Taxonomy" id="2682957"/>
    <lineage>
        <taxon>Eukaryota</taxon>
        <taxon>Fungi</taxon>
        <taxon>Dikarya</taxon>
        <taxon>Basidiomycota</taxon>
        <taxon>Agaricomycotina</taxon>
        <taxon>Agaricomycetes</taxon>
        <taxon>Agaricomycetidae</taxon>
        <taxon>Agaricales</taxon>
        <taxon>Marasmiineae</taxon>
        <taxon>Omphalotaceae</taxon>
        <taxon>Marasmiellus</taxon>
    </lineage>
</organism>
<evidence type="ECO:0000256" key="1">
    <source>
        <dbReference type="SAM" id="MobiDB-lite"/>
    </source>
</evidence>
<gene>
    <name evidence="4" type="ORF">VKT23_009776</name>
</gene>
<accession>A0ABR1JDB9</accession>
<evidence type="ECO:0000313" key="5">
    <source>
        <dbReference type="Proteomes" id="UP001498398"/>
    </source>
</evidence>
<proteinExistence type="predicted"/>
<evidence type="ECO:0000256" key="2">
    <source>
        <dbReference type="SAM" id="Phobius"/>
    </source>
</evidence>
<keyword evidence="5" id="KW-1185">Reference proteome</keyword>
<dbReference type="InterPro" id="IPR045339">
    <property type="entry name" value="DUF6534"/>
</dbReference>
<evidence type="ECO:0000259" key="3">
    <source>
        <dbReference type="Pfam" id="PF20152"/>
    </source>
</evidence>
<dbReference type="PANTHER" id="PTHR40465">
    <property type="entry name" value="CHROMOSOME 1, WHOLE GENOME SHOTGUN SEQUENCE"/>
    <property type="match status" value="1"/>
</dbReference>
<keyword evidence="2" id="KW-1133">Transmembrane helix</keyword>
<dbReference type="PANTHER" id="PTHR40465:SF1">
    <property type="entry name" value="DUF6534 DOMAIN-CONTAINING PROTEIN"/>
    <property type="match status" value="1"/>
</dbReference>
<feature type="transmembrane region" description="Helical" evidence="2">
    <location>
        <begin position="57"/>
        <end position="78"/>
    </location>
</feature>
<feature type="transmembrane region" description="Helical" evidence="2">
    <location>
        <begin position="176"/>
        <end position="198"/>
    </location>
</feature>
<feature type="transmembrane region" description="Helical" evidence="2">
    <location>
        <begin position="239"/>
        <end position="260"/>
    </location>
</feature>
<feature type="region of interest" description="Disordered" evidence="1">
    <location>
        <begin position="292"/>
        <end position="320"/>
    </location>
</feature>
<feature type="transmembrane region" description="Helical" evidence="2">
    <location>
        <begin position="210"/>
        <end position="233"/>
    </location>
</feature>
<keyword evidence="2" id="KW-0472">Membrane</keyword>
<feature type="transmembrane region" description="Helical" evidence="2">
    <location>
        <begin position="129"/>
        <end position="153"/>
    </location>
</feature>
<feature type="compositionally biased region" description="Basic and acidic residues" evidence="1">
    <location>
        <begin position="335"/>
        <end position="345"/>
    </location>
</feature>
<feature type="compositionally biased region" description="Polar residues" evidence="1">
    <location>
        <begin position="300"/>
        <end position="312"/>
    </location>
</feature>